<dbReference type="InterPro" id="IPR050072">
    <property type="entry name" value="Peptidase_M20A"/>
</dbReference>
<evidence type="ECO:0000256" key="4">
    <source>
        <dbReference type="ARBA" id="ARBA00022801"/>
    </source>
</evidence>
<dbReference type="PANTHER" id="PTHR43808">
    <property type="entry name" value="ACETYLORNITHINE DEACETYLASE"/>
    <property type="match status" value="1"/>
</dbReference>
<name>A0AAE3AT84_9FIRM</name>
<evidence type="ECO:0000313" key="7">
    <source>
        <dbReference type="EMBL" id="MCC2166361.1"/>
    </source>
</evidence>
<keyword evidence="3" id="KW-0479">Metal-binding</keyword>
<dbReference type="PANTHER" id="PTHR43808:SF8">
    <property type="entry name" value="PEPTIDASE M20 DIMERISATION DOMAIN-CONTAINING PROTEIN"/>
    <property type="match status" value="1"/>
</dbReference>
<accession>A0AAE3AT84</accession>
<evidence type="ECO:0000313" key="8">
    <source>
        <dbReference type="Proteomes" id="UP001199355"/>
    </source>
</evidence>
<dbReference type="Gene3D" id="3.30.70.360">
    <property type="match status" value="1"/>
</dbReference>
<dbReference type="InterPro" id="IPR002933">
    <property type="entry name" value="Peptidase_M20"/>
</dbReference>
<evidence type="ECO:0000256" key="5">
    <source>
        <dbReference type="ARBA" id="ARBA00022833"/>
    </source>
</evidence>
<sequence length="434" mass="48151">MNLEDNKKAFMELLRIPSVTGSGADGEEKACAFLEHILQENGIKTERIAKDLHRPNLLAAIHAPRAEKEPVVLISHIDVVPGIQEEWTHPVFGAQKADGRIFGRGTLDTKQLTMMELYAFLNLKKQENHLNRDVYFLATIDEEAGSSFGVEYVRQERPNLFQNAMVINEGGGFPLHINGKNYMMLTVGEKAVCKIKISAEGTGGHASAPGENQALLKLAEGLRRIFAAEKELTCGSRRTWETMRRIVGSDSWDNATGADIFAYASQNSIGMRNYKIGERSNVIPAHVEAVLEFKVLPYGSQEEIEAFVQKQIDGLPLEMEVLSYEAGFESNFENSHLKQLVNDLEEACRRFGFDGGVLPMLALGRTDGRFFGSAGSMVYGCSPLLMGDSFDAILPKVHGKDESILETSYEFGAQVLDEVIQKNCLKEERKGDKK</sequence>
<dbReference type="Proteomes" id="UP001199355">
    <property type="component" value="Unassembled WGS sequence"/>
</dbReference>
<evidence type="ECO:0000259" key="6">
    <source>
        <dbReference type="Pfam" id="PF07687"/>
    </source>
</evidence>
<dbReference type="Gene3D" id="3.40.630.10">
    <property type="entry name" value="Zn peptidases"/>
    <property type="match status" value="1"/>
</dbReference>
<dbReference type="SUPFAM" id="SSF55031">
    <property type="entry name" value="Bacterial exopeptidase dimerisation domain"/>
    <property type="match status" value="1"/>
</dbReference>
<evidence type="ECO:0000256" key="1">
    <source>
        <dbReference type="ARBA" id="ARBA00001947"/>
    </source>
</evidence>
<evidence type="ECO:0000256" key="3">
    <source>
        <dbReference type="ARBA" id="ARBA00022723"/>
    </source>
</evidence>
<proteinExistence type="inferred from homology"/>
<reference evidence="7 8" key="1">
    <citation type="submission" date="2021-10" db="EMBL/GenBank/DDBJ databases">
        <title>Anaerobic single-cell dispensing facilitates the cultivation of human gut bacteria.</title>
        <authorList>
            <person name="Afrizal A."/>
        </authorList>
    </citation>
    <scope>NUCLEOTIDE SEQUENCE [LARGE SCALE GENOMIC DNA]</scope>
    <source>
        <strain evidence="7 8">CLA-AA-H244</strain>
    </source>
</reference>
<keyword evidence="4" id="KW-0378">Hydrolase</keyword>
<feature type="domain" description="Peptidase M20 dimerisation" evidence="6">
    <location>
        <begin position="188"/>
        <end position="313"/>
    </location>
</feature>
<evidence type="ECO:0000256" key="2">
    <source>
        <dbReference type="ARBA" id="ARBA00006247"/>
    </source>
</evidence>
<keyword evidence="8" id="KW-1185">Reference proteome</keyword>
<dbReference type="InterPro" id="IPR036264">
    <property type="entry name" value="Bact_exopeptidase_dim_dom"/>
</dbReference>
<dbReference type="AlphaFoldDB" id="A0AAE3AT84"/>
<organism evidence="7 8">
    <name type="scientific">Gallintestinimicrobium propionicum</name>
    <dbReference type="NCBI Taxonomy" id="2981770"/>
    <lineage>
        <taxon>Bacteria</taxon>
        <taxon>Bacillati</taxon>
        <taxon>Bacillota</taxon>
        <taxon>Clostridia</taxon>
        <taxon>Lachnospirales</taxon>
        <taxon>Lachnospiraceae</taxon>
        <taxon>Gallintestinimicrobium</taxon>
    </lineage>
</organism>
<dbReference type="GO" id="GO:0016787">
    <property type="term" value="F:hydrolase activity"/>
    <property type="evidence" value="ECO:0007669"/>
    <property type="project" value="UniProtKB-KW"/>
</dbReference>
<comment type="caution">
    <text evidence="7">The sequence shown here is derived from an EMBL/GenBank/DDBJ whole genome shotgun (WGS) entry which is preliminary data.</text>
</comment>
<dbReference type="Gene3D" id="1.10.150.900">
    <property type="match status" value="1"/>
</dbReference>
<keyword evidence="5" id="KW-0862">Zinc</keyword>
<comment type="cofactor">
    <cofactor evidence="1">
        <name>Zn(2+)</name>
        <dbReference type="ChEBI" id="CHEBI:29105"/>
    </cofactor>
</comment>
<dbReference type="GO" id="GO:0046872">
    <property type="term" value="F:metal ion binding"/>
    <property type="evidence" value="ECO:0007669"/>
    <property type="project" value="UniProtKB-KW"/>
</dbReference>
<protein>
    <submittedName>
        <fullName evidence="7">M20/M25/M40 family metallo-hydrolase</fullName>
    </submittedName>
</protein>
<dbReference type="Pfam" id="PF01546">
    <property type="entry name" value="Peptidase_M20"/>
    <property type="match status" value="1"/>
</dbReference>
<dbReference type="Pfam" id="PF07687">
    <property type="entry name" value="M20_dimer"/>
    <property type="match status" value="1"/>
</dbReference>
<dbReference type="RefSeq" id="WP_308727529.1">
    <property type="nucleotide sequence ID" value="NZ_JAJEQF010000002.1"/>
</dbReference>
<dbReference type="EMBL" id="JAJEQF010000002">
    <property type="protein sequence ID" value="MCC2166361.1"/>
    <property type="molecule type" value="Genomic_DNA"/>
</dbReference>
<dbReference type="InterPro" id="IPR011650">
    <property type="entry name" value="Peptidase_M20_dimer"/>
</dbReference>
<dbReference type="SUPFAM" id="SSF53187">
    <property type="entry name" value="Zn-dependent exopeptidases"/>
    <property type="match status" value="1"/>
</dbReference>
<gene>
    <name evidence="7" type="ORF">LKD45_01385</name>
</gene>
<comment type="similarity">
    <text evidence="2">Belongs to the peptidase M20A family.</text>
</comment>